<dbReference type="PANTHER" id="PTHR43162:SF1">
    <property type="entry name" value="PRESTALK A DIFFERENTIATION PROTEIN A"/>
    <property type="match status" value="1"/>
</dbReference>
<dbReference type="AlphaFoldDB" id="A0A6I8LSU9"/>
<reference evidence="2 3" key="1">
    <citation type="submission" date="2019-09" db="EMBL/GenBank/DDBJ databases">
        <authorList>
            <person name="Leyn A S."/>
        </authorList>
    </citation>
    <scope>NUCLEOTIDE SEQUENCE [LARGE SCALE GENOMIC DNA]</scope>
    <source>
        <strain evidence="2">AA231_1</strain>
    </source>
</reference>
<evidence type="ECO:0000259" key="1">
    <source>
        <dbReference type="Pfam" id="PF13460"/>
    </source>
</evidence>
<name>A0A6I8LSU9_9PSEU</name>
<evidence type="ECO:0000313" key="3">
    <source>
        <dbReference type="Proteomes" id="UP000399805"/>
    </source>
</evidence>
<dbReference type="Gene3D" id="3.40.50.720">
    <property type="entry name" value="NAD(P)-binding Rossmann-like Domain"/>
    <property type="match status" value="1"/>
</dbReference>
<dbReference type="Pfam" id="PF13460">
    <property type="entry name" value="NAD_binding_10"/>
    <property type="match status" value="1"/>
</dbReference>
<gene>
    <name evidence="2" type="ORF">AA23TX_05243</name>
</gene>
<dbReference type="Proteomes" id="UP000399805">
    <property type="component" value="Unassembled WGS sequence"/>
</dbReference>
<dbReference type="EMBL" id="CABVGP010000002">
    <property type="protein sequence ID" value="VVJ20222.1"/>
    <property type="molecule type" value="Genomic_DNA"/>
</dbReference>
<proteinExistence type="predicted"/>
<dbReference type="InterPro" id="IPR016040">
    <property type="entry name" value="NAD(P)-bd_dom"/>
</dbReference>
<accession>A0A6I8LSU9</accession>
<evidence type="ECO:0000313" key="2">
    <source>
        <dbReference type="EMBL" id="VVJ20222.1"/>
    </source>
</evidence>
<keyword evidence="3" id="KW-1185">Reference proteome</keyword>
<dbReference type="InterPro" id="IPR036291">
    <property type="entry name" value="NAD(P)-bd_dom_sf"/>
</dbReference>
<feature type="domain" description="NAD(P)-binding" evidence="1">
    <location>
        <begin position="6"/>
        <end position="173"/>
    </location>
</feature>
<dbReference type="SUPFAM" id="SSF51735">
    <property type="entry name" value="NAD(P)-binding Rossmann-fold domains"/>
    <property type="match status" value="1"/>
</dbReference>
<organism evidence="2 3">
    <name type="scientific">Amycolatopsis camponoti</name>
    <dbReference type="NCBI Taxonomy" id="2606593"/>
    <lineage>
        <taxon>Bacteria</taxon>
        <taxon>Bacillati</taxon>
        <taxon>Actinomycetota</taxon>
        <taxon>Actinomycetes</taxon>
        <taxon>Pseudonocardiales</taxon>
        <taxon>Pseudonocardiaceae</taxon>
        <taxon>Amycolatopsis</taxon>
    </lineage>
</organism>
<dbReference type="Gene3D" id="3.90.25.10">
    <property type="entry name" value="UDP-galactose 4-epimerase, domain 1"/>
    <property type="match status" value="1"/>
</dbReference>
<dbReference type="PANTHER" id="PTHR43162">
    <property type="match status" value="1"/>
</dbReference>
<sequence>MFLVTGATGNVGAEVVAALAEAGDPVRALVRRPDAVLPDGAEAAVGDLDDPASLGDALDGVEGIFLLPGYQDMPGMLAKARDAGVRRIVLLSGGSAALENLDNAVSAYMTLAERAVRESGLDWTFLRPRAFMANALRWLPQLREGDTVRAQFPHVAAACVDPADIAAVAARALAGGHEGRIHDLTGPVALRPADQVAVLAEVLGRKLEFVGLTNDETRAELTASMPREYVEAFWDFYVGGTLDEATVYPTVAEVTGRPARTFTDWAEAHADAFS</sequence>
<dbReference type="InterPro" id="IPR051604">
    <property type="entry name" value="Ergot_Alk_Oxidoreductase"/>
</dbReference>
<protein>
    <recommendedName>
        <fullName evidence="1">NAD(P)-binding domain-containing protein</fullName>
    </recommendedName>
</protein>
<dbReference type="RefSeq" id="WP_155545360.1">
    <property type="nucleotide sequence ID" value="NZ_CABVGP010000002.1"/>
</dbReference>